<name>A0A517T9X7_9PLAN</name>
<keyword evidence="2" id="KW-1185">Reference proteome</keyword>
<organism evidence="1 2">
    <name type="scientific">Calycomorphotria hydatis</name>
    <dbReference type="NCBI Taxonomy" id="2528027"/>
    <lineage>
        <taxon>Bacteria</taxon>
        <taxon>Pseudomonadati</taxon>
        <taxon>Planctomycetota</taxon>
        <taxon>Planctomycetia</taxon>
        <taxon>Planctomycetales</taxon>
        <taxon>Planctomycetaceae</taxon>
        <taxon>Calycomorphotria</taxon>
    </lineage>
</organism>
<evidence type="ECO:0000313" key="2">
    <source>
        <dbReference type="Proteomes" id="UP000319976"/>
    </source>
</evidence>
<dbReference type="Proteomes" id="UP000319976">
    <property type="component" value="Chromosome"/>
</dbReference>
<gene>
    <name evidence="1" type="ORF">V22_24250</name>
</gene>
<dbReference type="KEGG" id="chya:V22_24250"/>
<reference evidence="1 2" key="1">
    <citation type="submission" date="2019-02" db="EMBL/GenBank/DDBJ databases">
        <title>Deep-cultivation of Planctomycetes and their phenomic and genomic characterization uncovers novel biology.</title>
        <authorList>
            <person name="Wiegand S."/>
            <person name="Jogler M."/>
            <person name="Boedeker C."/>
            <person name="Pinto D."/>
            <person name="Vollmers J."/>
            <person name="Rivas-Marin E."/>
            <person name="Kohn T."/>
            <person name="Peeters S.H."/>
            <person name="Heuer A."/>
            <person name="Rast P."/>
            <person name="Oberbeckmann S."/>
            <person name="Bunk B."/>
            <person name="Jeske O."/>
            <person name="Meyerdierks A."/>
            <person name="Storesund J.E."/>
            <person name="Kallscheuer N."/>
            <person name="Luecker S."/>
            <person name="Lage O.M."/>
            <person name="Pohl T."/>
            <person name="Merkel B.J."/>
            <person name="Hornburger P."/>
            <person name="Mueller R.-W."/>
            <person name="Bruemmer F."/>
            <person name="Labrenz M."/>
            <person name="Spormann A.M."/>
            <person name="Op den Camp H."/>
            <person name="Overmann J."/>
            <person name="Amann R."/>
            <person name="Jetten M.S.M."/>
            <person name="Mascher T."/>
            <person name="Medema M.H."/>
            <person name="Devos D.P."/>
            <person name="Kaster A.-K."/>
            <person name="Ovreas L."/>
            <person name="Rohde M."/>
            <person name="Galperin M.Y."/>
            <person name="Jogler C."/>
        </authorList>
    </citation>
    <scope>NUCLEOTIDE SEQUENCE [LARGE SCALE GENOMIC DNA]</scope>
    <source>
        <strain evidence="1 2">V22</strain>
    </source>
</reference>
<accession>A0A517T9X7</accession>
<dbReference type="AlphaFoldDB" id="A0A517T9X7"/>
<protein>
    <submittedName>
        <fullName evidence="1">Uncharacterized protein</fullName>
    </submittedName>
</protein>
<dbReference type="EMBL" id="CP036316">
    <property type="protein sequence ID" value="QDT65178.1"/>
    <property type="molecule type" value="Genomic_DNA"/>
</dbReference>
<evidence type="ECO:0000313" key="1">
    <source>
        <dbReference type="EMBL" id="QDT65178.1"/>
    </source>
</evidence>
<proteinExistence type="predicted"/>
<sequence length="34" mass="3711">MVMKKSRFTNGQIAFALMLAESGMMVEGLPEVGH</sequence>